<dbReference type="RefSeq" id="WP_081967217.1">
    <property type="nucleotide sequence ID" value="NZ_JBEYIY010000044.1"/>
</dbReference>
<evidence type="ECO:0000256" key="6">
    <source>
        <dbReference type="ARBA" id="ARBA00022741"/>
    </source>
</evidence>
<dbReference type="Pfam" id="PF04760">
    <property type="entry name" value="IF2_N"/>
    <property type="match status" value="2"/>
</dbReference>
<feature type="compositionally biased region" description="Basic and acidic residues" evidence="12">
    <location>
        <begin position="208"/>
        <end position="218"/>
    </location>
</feature>
<feature type="compositionally biased region" description="Pro residues" evidence="12">
    <location>
        <begin position="85"/>
        <end position="107"/>
    </location>
</feature>
<dbReference type="SUPFAM" id="SSF52540">
    <property type="entry name" value="P-loop containing nucleoside triphosphate hydrolases"/>
    <property type="match status" value="1"/>
</dbReference>
<dbReference type="GO" id="GO:0005525">
    <property type="term" value="F:GTP binding"/>
    <property type="evidence" value="ECO:0007669"/>
    <property type="project" value="UniProtKB-KW"/>
</dbReference>
<dbReference type="InterPro" id="IPR009000">
    <property type="entry name" value="Transl_B-barrel_sf"/>
</dbReference>
<dbReference type="AlphaFoldDB" id="A0A8G1UDB2"/>
<dbReference type="Pfam" id="PF11987">
    <property type="entry name" value="IF-2"/>
    <property type="match status" value="1"/>
</dbReference>
<feature type="binding site" evidence="10">
    <location>
        <begin position="586"/>
        <end position="590"/>
    </location>
    <ligand>
        <name>GTP</name>
        <dbReference type="ChEBI" id="CHEBI:37565"/>
    </ligand>
</feature>
<keyword evidence="8 10" id="KW-0342">GTP-binding</keyword>
<dbReference type="CDD" id="cd03692">
    <property type="entry name" value="mtIF2_IVc"/>
    <property type="match status" value="1"/>
</dbReference>
<reference evidence="14 15" key="1">
    <citation type="submission" date="2018-11" db="EMBL/GenBank/DDBJ databases">
        <title>Sequencing the genomes of 1000 actinobacteria strains.</title>
        <authorList>
            <person name="Klenk H.-P."/>
        </authorList>
    </citation>
    <scope>NUCLEOTIDE SEQUENCE [LARGE SCALE GENOMIC DNA]</scope>
    <source>
        <strain evidence="14 15">DSM 44780</strain>
    </source>
</reference>
<evidence type="ECO:0000256" key="4">
    <source>
        <dbReference type="ARBA" id="ARBA00022490"/>
    </source>
</evidence>
<dbReference type="InterPro" id="IPR044145">
    <property type="entry name" value="IF2_II"/>
</dbReference>
<comment type="caution">
    <text evidence="14">The sequence shown here is derived from an EMBL/GenBank/DDBJ whole genome shotgun (WGS) entry which is preliminary data.</text>
</comment>
<evidence type="ECO:0000313" key="15">
    <source>
        <dbReference type="Proteomes" id="UP000267408"/>
    </source>
</evidence>
<feature type="binding site" evidence="10">
    <location>
        <begin position="536"/>
        <end position="543"/>
    </location>
    <ligand>
        <name>GTP</name>
        <dbReference type="ChEBI" id="CHEBI:37565"/>
    </ligand>
</feature>
<dbReference type="GO" id="GO:0003743">
    <property type="term" value="F:translation initiation factor activity"/>
    <property type="evidence" value="ECO:0007669"/>
    <property type="project" value="UniProtKB-UniRule"/>
</dbReference>
<feature type="compositionally biased region" description="Basic residues" evidence="12">
    <location>
        <begin position="406"/>
        <end position="415"/>
    </location>
</feature>
<evidence type="ECO:0000256" key="1">
    <source>
        <dbReference type="ARBA" id="ARBA00004496"/>
    </source>
</evidence>
<dbReference type="Proteomes" id="UP000267408">
    <property type="component" value="Unassembled WGS sequence"/>
</dbReference>
<protein>
    <recommendedName>
        <fullName evidence="3 10">Translation initiation factor IF-2</fullName>
    </recommendedName>
</protein>
<feature type="binding site" evidence="10">
    <location>
        <begin position="640"/>
        <end position="643"/>
    </location>
    <ligand>
        <name>GTP</name>
        <dbReference type="ChEBI" id="CHEBI:37565"/>
    </ligand>
</feature>
<feature type="domain" description="Tr-type G" evidence="13">
    <location>
        <begin position="527"/>
        <end position="699"/>
    </location>
</feature>
<feature type="compositionally biased region" description="Low complexity" evidence="12">
    <location>
        <begin position="108"/>
        <end position="123"/>
    </location>
</feature>
<evidence type="ECO:0000256" key="5">
    <source>
        <dbReference type="ARBA" id="ARBA00022540"/>
    </source>
</evidence>
<dbReference type="GO" id="GO:0003924">
    <property type="term" value="F:GTPase activity"/>
    <property type="evidence" value="ECO:0007669"/>
    <property type="project" value="UniProtKB-UniRule"/>
</dbReference>
<evidence type="ECO:0000256" key="9">
    <source>
        <dbReference type="ARBA" id="ARBA00025162"/>
    </source>
</evidence>
<organism evidence="14 15">
    <name type="scientific">Kitasatospora cineracea</name>
    <dbReference type="NCBI Taxonomy" id="88074"/>
    <lineage>
        <taxon>Bacteria</taxon>
        <taxon>Bacillati</taxon>
        <taxon>Actinomycetota</taxon>
        <taxon>Actinomycetes</taxon>
        <taxon>Kitasatosporales</taxon>
        <taxon>Streptomycetaceae</taxon>
        <taxon>Kitasatospora</taxon>
    </lineage>
</organism>
<proteinExistence type="inferred from homology"/>
<feature type="compositionally biased region" description="Low complexity" evidence="12">
    <location>
        <begin position="191"/>
        <end position="207"/>
    </location>
</feature>
<feature type="compositionally biased region" description="Pro residues" evidence="12">
    <location>
        <begin position="156"/>
        <end position="177"/>
    </location>
</feature>
<dbReference type="InterPro" id="IPR000178">
    <property type="entry name" value="TF_IF2_bacterial-like"/>
</dbReference>
<dbReference type="Gene3D" id="1.10.10.2480">
    <property type="match status" value="1"/>
</dbReference>
<dbReference type="InterPro" id="IPR036925">
    <property type="entry name" value="TIF_IF2_dom3_sf"/>
</dbReference>
<dbReference type="Gene3D" id="3.40.50.10050">
    <property type="entry name" value="Translation initiation factor IF- 2, domain 3"/>
    <property type="match status" value="1"/>
</dbReference>
<dbReference type="SUPFAM" id="SSF52156">
    <property type="entry name" value="Initiation factor IF2/eIF5b, domain 3"/>
    <property type="match status" value="1"/>
</dbReference>
<dbReference type="FunFam" id="3.40.50.10050:FF:000001">
    <property type="entry name" value="Translation initiation factor IF-2"/>
    <property type="match status" value="1"/>
</dbReference>
<dbReference type="PANTHER" id="PTHR43381">
    <property type="entry name" value="TRANSLATION INITIATION FACTOR IF-2-RELATED"/>
    <property type="match status" value="1"/>
</dbReference>
<dbReference type="NCBIfam" id="TIGR00231">
    <property type="entry name" value="small_GTP"/>
    <property type="match status" value="1"/>
</dbReference>
<feature type="compositionally biased region" description="Pro residues" evidence="12">
    <location>
        <begin position="124"/>
        <end position="137"/>
    </location>
</feature>
<dbReference type="PRINTS" id="PR01217">
    <property type="entry name" value="PRICHEXTENSN"/>
</dbReference>
<feature type="region of interest" description="Disordered" evidence="12">
    <location>
        <begin position="49"/>
        <end position="419"/>
    </location>
</feature>
<feature type="compositionally biased region" description="Low complexity" evidence="12">
    <location>
        <begin position="138"/>
        <end position="155"/>
    </location>
</feature>
<dbReference type="Gene3D" id="2.40.30.10">
    <property type="entry name" value="Translation factors"/>
    <property type="match status" value="2"/>
</dbReference>
<dbReference type="CDD" id="cd01887">
    <property type="entry name" value="IF2_eIF5B"/>
    <property type="match status" value="1"/>
</dbReference>
<feature type="compositionally biased region" description="Gly residues" evidence="12">
    <location>
        <begin position="316"/>
        <end position="336"/>
    </location>
</feature>
<accession>A0A8G1UDB2</accession>
<comment type="function">
    <text evidence="9 10 11">One of the essential components for the initiation of protein synthesis. Protects formylmethionyl-tRNA from spontaneous hydrolysis and promotes its binding to the 30S ribosomal subunits. Also involved in the hydrolysis of GTP during the formation of the 70S ribosomal complex.</text>
</comment>
<dbReference type="FunFam" id="3.40.50.300:FF:000019">
    <property type="entry name" value="Translation initiation factor IF-2"/>
    <property type="match status" value="1"/>
</dbReference>
<dbReference type="GO" id="GO:0005829">
    <property type="term" value="C:cytosol"/>
    <property type="evidence" value="ECO:0007669"/>
    <property type="project" value="TreeGrafter"/>
</dbReference>
<dbReference type="InterPro" id="IPR006847">
    <property type="entry name" value="IF2_N"/>
</dbReference>
<feature type="compositionally biased region" description="Pro residues" evidence="12">
    <location>
        <begin position="280"/>
        <end position="315"/>
    </location>
</feature>
<dbReference type="InterPro" id="IPR015760">
    <property type="entry name" value="TIF_IF2"/>
</dbReference>
<evidence type="ECO:0000256" key="10">
    <source>
        <dbReference type="HAMAP-Rule" id="MF_00100"/>
    </source>
</evidence>
<keyword evidence="6 10" id="KW-0547">Nucleotide-binding</keyword>
<keyword evidence="7 10" id="KW-0648">Protein biosynthesis</keyword>
<evidence type="ECO:0000256" key="11">
    <source>
        <dbReference type="RuleBase" id="RU000644"/>
    </source>
</evidence>
<evidence type="ECO:0000256" key="12">
    <source>
        <dbReference type="SAM" id="MobiDB-lite"/>
    </source>
</evidence>
<evidence type="ECO:0000256" key="7">
    <source>
        <dbReference type="ARBA" id="ARBA00022917"/>
    </source>
</evidence>
<feature type="compositionally biased region" description="Low complexity" evidence="12">
    <location>
        <begin position="239"/>
        <end position="258"/>
    </location>
</feature>
<dbReference type="PROSITE" id="PS51722">
    <property type="entry name" value="G_TR_2"/>
    <property type="match status" value="1"/>
</dbReference>
<dbReference type="OrthoDB" id="9811804at2"/>
<dbReference type="InterPro" id="IPR000795">
    <property type="entry name" value="T_Tr_GTP-bd_dom"/>
</dbReference>
<dbReference type="SUPFAM" id="SSF50447">
    <property type="entry name" value="Translation proteins"/>
    <property type="match status" value="2"/>
</dbReference>
<feature type="compositionally biased region" description="Gly residues" evidence="12">
    <location>
        <begin position="350"/>
        <end position="405"/>
    </location>
</feature>
<dbReference type="NCBIfam" id="TIGR00487">
    <property type="entry name" value="IF-2"/>
    <property type="match status" value="1"/>
</dbReference>
<dbReference type="PANTHER" id="PTHR43381:SF5">
    <property type="entry name" value="TR-TYPE G DOMAIN-CONTAINING PROTEIN"/>
    <property type="match status" value="1"/>
</dbReference>
<feature type="compositionally biased region" description="Basic and acidic residues" evidence="12">
    <location>
        <begin position="228"/>
        <end position="238"/>
    </location>
</feature>
<evidence type="ECO:0000259" key="13">
    <source>
        <dbReference type="PROSITE" id="PS51722"/>
    </source>
</evidence>
<dbReference type="Pfam" id="PF00009">
    <property type="entry name" value="GTP_EFTU"/>
    <property type="match status" value="1"/>
</dbReference>
<dbReference type="InterPro" id="IPR005225">
    <property type="entry name" value="Small_GTP-bd"/>
</dbReference>
<dbReference type="InterPro" id="IPR023115">
    <property type="entry name" value="TIF_IF2_dom3"/>
</dbReference>
<sequence>MAKVRVYELAKELGLESKAVMAKLTELGEFVRSASSTIEAPVVRKLTDALGATPPSGGASSAKPGPRKPAAPQPTGGAGSAAPKPGAPTPGPRPTVTPGPRPTPATPAPAAGPTAPKPAGQAPTPGPRPAAPAPAAPAPAAEFSSPAPAGEAPARPAAPRPAPANPAARPGPRPAGPRPGNNPFTSGGASGMARPSAPRPGGAPSGERGARPGGERGPRPAGAPGGERGPRPGGERGPRPAGAPGAGAPRPGGAPSGERGPRPGGAPRPGGPGAGAPRPDGMPRPAAPRPGAPSPSGMPRPNPGMMPQRPGPRPGPGAGARPGGPGARPGAPGGARPGFQGRPAGPGSRPAGGGFGGPRPGGGAGGGGGFGGGGARPGGFGGRPGGPGARGGTQGAFGRGPGGRPARGRKSKRAKRQEYEAMQAPSVGGVMLPRGNGATVRLSRGASLTDFAEKINANPAALVSVMFNLGEMVTATQSVSDATLEMLAQEMGFVLEIVSRDDEDRELLESFDIDFGADEGDEEMLAPRPPVVTVMGHVDHGKTRLLDAIRKTNVVAGEAGGITQHIGAYQVVTEVNGEERPITFLDTPGHEAFSAMRARGAKSTDIAILVVAANDGVMPQTVEALNHAKAAGVPIVVAVNKIDVEGADPTKVRGQLTEFGLVAEEYGGDTMFVDISARQGLNIEELLEAVVLTADASLDLRANPEQDAQGIAIEAHLDKGRGAMATLLVQRGTLRVGDSIVVGDSYGRVRAMLDENGNSLSEAGPSRPVLLLGLTSVPRAGDSFIVVDEDRTARQIAEKRAARDRNASMAQRRVRVSLEGFEAALAAGNIEKLNLIIKGDVSGSVEALEDALVKLDVGEEVELRVLHRGVGAITESDVDLAMGSDAIIIGFNVRAEGRARTAAEREGVDIRYYSVIYQAIEEIEAALKGLLKPEYEEVRLGSAEIREVFRSSKFGNIAGVLVREGIIRRNTKARLLRDGKVVAENLNIEGLRRFKDDATEVREGFEAGVTLGSFNDIKIEDVIETYEMREKPRS</sequence>
<dbReference type="SMART" id="SM00173">
    <property type="entry name" value="RAS"/>
    <property type="match status" value="1"/>
</dbReference>
<name>A0A8G1UDB2_9ACTN</name>
<comment type="caution">
    <text evidence="10">Lacks conserved residue(s) required for the propagation of feature annotation.</text>
</comment>
<evidence type="ECO:0000256" key="8">
    <source>
        <dbReference type="ARBA" id="ARBA00023134"/>
    </source>
</evidence>
<dbReference type="FunFam" id="1.10.10.2480:FF:000003">
    <property type="entry name" value="Translation initiation factor IF-2"/>
    <property type="match status" value="1"/>
</dbReference>
<keyword evidence="4 10" id="KW-0963">Cytoplasm</keyword>
<dbReference type="InterPro" id="IPR027417">
    <property type="entry name" value="P-loop_NTPase"/>
</dbReference>
<comment type="similarity">
    <text evidence="2 10 11">Belongs to the TRAFAC class translation factor GTPase superfamily. Classic translation factor GTPase family. IF-2 subfamily.</text>
</comment>
<evidence type="ECO:0000256" key="2">
    <source>
        <dbReference type="ARBA" id="ARBA00007733"/>
    </source>
</evidence>
<evidence type="ECO:0000313" key="14">
    <source>
        <dbReference type="EMBL" id="ROR38650.1"/>
    </source>
</evidence>
<comment type="subcellular location">
    <subcellularLocation>
        <location evidence="1 10">Cytoplasm</location>
    </subcellularLocation>
</comment>
<evidence type="ECO:0000256" key="3">
    <source>
        <dbReference type="ARBA" id="ARBA00020675"/>
    </source>
</evidence>
<dbReference type="Gene3D" id="3.40.50.300">
    <property type="entry name" value="P-loop containing nucleotide triphosphate hydrolases"/>
    <property type="match status" value="1"/>
</dbReference>
<dbReference type="Pfam" id="PF22042">
    <property type="entry name" value="EF-G_D2"/>
    <property type="match status" value="1"/>
</dbReference>
<dbReference type="FunFam" id="2.40.30.10:FF:000008">
    <property type="entry name" value="Translation initiation factor IF-2"/>
    <property type="match status" value="1"/>
</dbReference>
<dbReference type="FunFam" id="2.40.30.10:FF:000007">
    <property type="entry name" value="Translation initiation factor IF-2"/>
    <property type="match status" value="1"/>
</dbReference>
<keyword evidence="5 10" id="KW-0396">Initiation factor</keyword>
<dbReference type="EMBL" id="RJVJ01000002">
    <property type="protein sequence ID" value="ROR38650.1"/>
    <property type="molecule type" value="Genomic_DNA"/>
</dbReference>
<gene>
    <name evidence="10" type="primary">infB</name>
    <name evidence="14" type="ORF">EDD39_6846</name>
</gene>
<dbReference type="CDD" id="cd03702">
    <property type="entry name" value="IF2_mtIF2_II"/>
    <property type="match status" value="1"/>
</dbReference>
<feature type="compositionally biased region" description="Low complexity" evidence="12">
    <location>
        <begin position="337"/>
        <end position="349"/>
    </location>
</feature>
<dbReference type="HAMAP" id="MF_00100_B">
    <property type="entry name" value="IF_2_B"/>
    <property type="match status" value="1"/>
</dbReference>
<dbReference type="InterPro" id="IPR053905">
    <property type="entry name" value="EF-G-like_DII"/>
</dbReference>